<keyword evidence="2" id="KW-1185">Reference proteome</keyword>
<evidence type="ECO:0000313" key="1">
    <source>
        <dbReference type="EMBL" id="KNC87046.1"/>
    </source>
</evidence>
<name>A0A0L0GDT3_9EUKA</name>
<dbReference type="AlphaFoldDB" id="A0A0L0GDT3"/>
<gene>
    <name evidence="1" type="ORF">SARC_00792</name>
</gene>
<dbReference type="Proteomes" id="UP000054560">
    <property type="component" value="Unassembled WGS sequence"/>
</dbReference>
<reference evidence="1 2" key="1">
    <citation type="submission" date="2011-02" db="EMBL/GenBank/DDBJ databases">
        <title>The Genome Sequence of Sphaeroforma arctica JP610.</title>
        <authorList>
            <consortium name="The Broad Institute Genome Sequencing Platform"/>
            <person name="Russ C."/>
            <person name="Cuomo C."/>
            <person name="Young S.K."/>
            <person name="Zeng Q."/>
            <person name="Gargeya S."/>
            <person name="Alvarado L."/>
            <person name="Berlin A."/>
            <person name="Chapman S.B."/>
            <person name="Chen Z."/>
            <person name="Freedman E."/>
            <person name="Gellesch M."/>
            <person name="Goldberg J."/>
            <person name="Griggs A."/>
            <person name="Gujja S."/>
            <person name="Heilman E."/>
            <person name="Heiman D."/>
            <person name="Howarth C."/>
            <person name="Mehta T."/>
            <person name="Neiman D."/>
            <person name="Pearson M."/>
            <person name="Roberts A."/>
            <person name="Saif S."/>
            <person name="Shea T."/>
            <person name="Shenoy N."/>
            <person name="Sisk P."/>
            <person name="Stolte C."/>
            <person name="Sykes S."/>
            <person name="White J."/>
            <person name="Yandava C."/>
            <person name="Burger G."/>
            <person name="Gray M.W."/>
            <person name="Holland P.W.H."/>
            <person name="King N."/>
            <person name="Lang F.B.F."/>
            <person name="Roger A.J."/>
            <person name="Ruiz-Trillo I."/>
            <person name="Haas B."/>
            <person name="Nusbaum C."/>
            <person name="Birren B."/>
        </authorList>
    </citation>
    <scope>NUCLEOTIDE SEQUENCE [LARGE SCALE GENOMIC DNA]</scope>
    <source>
        <strain evidence="1 2">JP610</strain>
    </source>
</reference>
<dbReference type="EMBL" id="KQ241624">
    <property type="protein sequence ID" value="KNC87046.1"/>
    <property type="molecule type" value="Genomic_DNA"/>
</dbReference>
<organism evidence="1 2">
    <name type="scientific">Sphaeroforma arctica JP610</name>
    <dbReference type="NCBI Taxonomy" id="667725"/>
    <lineage>
        <taxon>Eukaryota</taxon>
        <taxon>Ichthyosporea</taxon>
        <taxon>Ichthyophonida</taxon>
        <taxon>Sphaeroforma</taxon>
    </lineage>
</organism>
<accession>A0A0L0GDT3</accession>
<proteinExistence type="predicted"/>
<dbReference type="GeneID" id="25901296"/>
<sequence length="80" mass="8775">MEMPPSKRIKLSVEPSVQDGLLRIGDDGNHEYESKDASSFSVKVLKVDFSGDGEAPETEDTAHEADHVLTKICLFITKAI</sequence>
<dbReference type="RefSeq" id="XP_014160948.1">
    <property type="nucleotide sequence ID" value="XM_014305473.1"/>
</dbReference>
<evidence type="ECO:0000313" key="2">
    <source>
        <dbReference type="Proteomes" id="UP000054560"/>
    </source>
</evidence>
<protein>
    <submittedName>
        <fullName evidence="1">Uncharacterized protein</fullName>
    </submittedName>
</protein>